<accession>A0ABW4DJJ8</accession>
<keyword evidence="4" id="KW-1185">Reference proteome</keyword>
<dbReference type="EMBL" id="JBHTNZ010000082">
    <property type="protein sequence ID" value="MFD1464187.1"/>
    <property type="molecule type" value="Genomic_DNA"/>
</dbReference>
<feature type="signal peptide" evidence="1">
    <location>
        <begin position="1"/>
        <end position="24"/>
    </location>
</feature>
<dbReference type="SUPFAM" id="SSF55383">
    <property type="entry name" value="Copper amine oxidase, domain N"/>
    <property type="match status" value="1"/>
</dbReference>
<evidence type="ECO:0000259" key="2">
    <source>
        <dbReference type="Pfam" id="PF07833"/>
    </source>
</evidence>
<dbReference type="Proteomes" id="UP001597340">
    <property type="component" value="Unassembled WGS sequence"/>
</dbReference>
<dbReference type="InterPro" id="IPR012854">
    <property type="entry name" value="Cu_amine_oxidase-like_N"/>
</dbReference>
<name>A0ABW4DJJ8_9BACL</name>
<evidence type="ECO:0000256" key="1">
    <source>
        <dbReference type="SAM" id="SignalP"/>
    </source>
</evidence>
<dbReference type="Gene3D" id="3.30.457.10">
    <property type="entry name" value="Copper amine oxidase-like, N-terminal domain"/>
    <property type="match status" value="1"/>
</dbReference>
<feature type="domain" description="Copper amine oxidase-like N-terminal" evidence="2">
    <location>
        <begin position="33"/>
        <end position="137"/>
    </location>
</feature>
<feature type="chain" id="PRO_5045733032" evidence="1">
    <location>
        <begin position="25"/>
        <end position="290"/>
    </location>
</feature>
<dbReference type="Pfam" id="PF07833">
    <property type="entry name" value="Cu_amine_oxidN1"/>
    <property type="match status" value="1"/>
</dbReference>
<protein>
    <submittedName>
        <fullName evidence="3">Copper amine oxidase N-terminal domain-containing protein</fullName>
    </submittedName>
</protein>
<organism evidence="3 4">
    <name type="scientific">Paenibacillus farraposensis</name>
    <dbReference type="NCBI Taxonomy" id="2807095"/>
    <lineage>
        <taxon>Bacteria</taxon>
        <taxon>Bacillati</taxon>
        <taxon>Bacillota</taxon>
        <taxon>Bacilli</taxon>
        <taxon>Bacillales</taxon>
        <taxon>Paenibacillaceae</taxon>
        <taxon>Paenibacillus</taxon>
    </lineage>
</organism>
<evidence type="ECO:0000313" key="3">
    <source>
        <dbReference type="EMBL" id="MFD1464187.1"/>
    </source>
</evidence>
<gene>
    <name evidence="3" type="ORF">ACFQ5D_23320</name>
</gene>
<sequence length="290" mass="31354">MKKFMGLIFSVVIVSSSISGSALAASPVPKVTVDQKAVAFPDAKPYVESNRVLIPVRFVSQALGAKVDYKNKTVLISQDGKSISMKVNSAIVTRDQDKLLLDVPARVQKNRVYVPLRFVSEALGAQVDWNKAKLLVAISTGTGAADPEQPEKKPEESKTFFKPFEWEEKTGLAKSLFKNNIRVNAGTVTFTVPADATASFYGDGKTVKLSPGKEYSYPLGLGSISFSRIYAAENYIEAYSVFLDTKHPTLHGQFDDVTGDAVVDHTLIKNEKMVGTAGTLGEVIAAAKSL</sequence>
<reference evidence="4" key="1">
    <citation type="journal article" date="2019" name="Int. J. Syst. Evol. Microbiol.">
        <title>The Global Catalogue of Microorganisms (GCM) 10K type strain sequencing project: providing services to taxonomists for standard genome sequencing and annotation.</title>
        <authorList>
            <consortium name="The Broad Institute Genomics Platform"/>
            <consortium name="The Broad Institute Genome Sequencing Center for Infectious Disease"/>
            <person name="Wu L."/>
            <person name="Ma J."/>
        </authorList>
    </citation>
    <scope>NUCLEOTIDE SEQUENCE [LARGE SCALE GENOMIC DNA]</scope>
    <source>
        <strain evidence="4">CCM 9147</strain>
    </source>
</reference>
<dbReference type="InterPro" id="IPR036582">
    <property type="entry name" value="Mao_N_sf"/>
</dbReference>
<evidence type="ECO:0000313" key="4">
    <source>
        <dbReference type="Proteomes" id="UP001597340"/>
    </source>
</evidence>
<keyword evidence="1" id="KW-0732">Signal</keyword>
<proteinExistence type="predicted"/>
<comment type="caution">
    <text evidence="3">The sequence shown here is derived from an EMBL/GenBank/DDBJ whole genome shotgun (WGS) entry which is preliminary data.</text>
</comment>